<evidence type="ECO:0000313" key="3">
    <source>
        <dbReference type="Proteomes" id="UP001166286"/>
    </source>
</evidence>
<evidence type="ECO:0000313" key="2">
    <source>
        <dbReference type="EMBL" id="KAK0516864.1"/>
    </source>
</evidence>
<feature type="region of interest" description="Disordered" evidence="1">
    <location>
        <begin position="1"/>
        <end position="29"/>
    </location>
</feature>
<keyword evidence="3" id="KW-1185">Reference proteome</keyword>
<organism evidence="2 3">
    <name type="scientific">Cladonia borealis</name>
    <dbReference type="NCBI Taxonomy" id="184061"/>
    <lineage>
        <taxon>Eukaryota</taxon>
        <taxon>Fungi</taxon>
        <taxon>Dikarya</taxon>
        <taxon>Ascomycota</taxon>
        <taxon>Pezizomycotina</taxon>
        <taxon>Lecanoromycetes</taxon>
        <taxon>OSLEUM clade</taxon>
        <taxon>Lecanoromycetidae</taxon>
        <taxon>Lecanorales</taxon>
        <taxon>Lecanorineae</taxon>
        <taxon>Cladoniaceae</taxon>
        <taxon>Cladonia</taxon>
    </lineage>
</organism>
<evidence type="ECO:0000256" key="1">
    <source>
        <dbReference type="SAM" id="MobiDB-lite"/>
    </source>
</evidence>
<accession>A0AA39RAQ4</accession>
<dbReference type="AlphaFoldDB" id="A0AA39RAQ4"/>
<dbReference type="Proteomes" id="UP001166286">
    <property type="component" value="Unassembled WGS sequence"/>
</dbReference>
<protein>
    <submittedName>
        <fullName evidence="2">Uncharacterized protein</fullName>
    </submittedName>
</protein>
<sequence length="142" mass="16174">MNTAGMTLQLPPPTRGTGQVVNSKLGDDSRSLEEELRDDLKDRGKVADVFASFLYGTMGLLQYDWDNETRLIHFCKHEVIKDMVPDKVDVISGTWYVKEPSEMGRAISISEIKWTKPPPGVPRLVLIYLNHQMWPGGAWEEW</sequence>
<comment type="caution">
    <text evidence="2">The sequence shown here is derived from an EMBL/GenBank/DDBJ whole genome shotgun (WGS) entry which is preliminary data.</text>
</comment>
<reference evidence="2" key="1">
    <citation type="submission" date="2023-03" db="EMBL/GenBank/DDBJ databases">
        <title>Complete genome of Cladonia borealis.</title>
        <authorList>
            <person name="Park H."/>
        </authorList>
    </citation>
    <scope>NUCLEOTIDE SEQUENCE</scope>
    <source>
        <strain evidence="2">ANT050790</strain>
    </source>
</reference>
<gene>
    <name evidence="2" type="ORF">JMJ35_000019</name>
</gene>
<dbReference type="EMBL" id="JAFEKC020000001">
    <property type="protein sequence ID" value="KAK0516864.1"/>
    <property type="molecule type" value="Genomic_DNA"/>
</dbReference>
<name>A0AA39RAQ4_9LECA</name>
<proteinExistence type="predicted"/>